<organism evidence="1">
    <name type="scientific">Anguilla anguilla</name>
    <name type="common">European freshwater eel</name>
    <name type="synonym">Muraena anguilla</name>
    <dbReference type="NCBI Taxonomy" id="7936"/>
    <lineage>
        <taxon>Eukaryota</taxon>
        <taxon>Metazoa</taxon>
        <taxon>Chordata</taxon>
        <taxon>Craniata</taxon>
        <taxon>Vertebrata</taxon>
        <taxon>Euteleostomi</taxon>
        <taxon>Actinopterygii</taxon>
        <taxon>Neopterygii</taxon>
        <taxon>Teleostei</taxon>
        <taxon>Anguilliformes</taxon>
        <taxon>Anguillidae</taxon>
        <taxon>Anguilla</taxon>
    </lineage>
</organism>
<proteinExistence type="predicted"/>
<sequence>MPQDPPRGLAVFRVYTFQPPSIQTKVELLTEAVWWDFVLLLGSLVYFNRATAFRTKLNWSCTTAAK</sequence>
<dbReference type="AlphaFoldDB" id="A0A0E9QU76"/>
<accession>A0A0E9QU76</accession>
<name>A0A0E9QU76_ANGAN</name>
<reference evidence="1" key="1">
    <citation type="submission" date="2014-11" db="EMBL/GenBank/DDBJ databases">
        <authorList>
            <person name="Amaro Gonzalez C."/>
        </authorList>
    </citation>
    <scope>NUCLEOTIDE SEQUENCE</scope>
</reference>
<reference evidence="1" key="2">
    <citation type="journal article" date="2015" name="Fish Shellfish Immunol.">
        <title>Early steps in the European eel (Anguilla anguilla)-Vibrio vulnificus interaction in the gills: Role of the RtxA13 toxin.</title>
        <authorList>
            <person name="Callol A."/>
            <person name="Pajuelo D."/>
            <person name="Ebbesson L."/>
            <person name="Teles M."/>
            <person name="MacKenzie S."/>
            <person name="Amaro C."/>
        </authorList>
    </citation>
    <scope>NUCLEOTIDE SEQUENCE</scope>
</reference>
<protein>
    <submittedName>
        <fullName evidence="1">Uncharacterized protein</fullName>
    </submittedName>
</protein>
<evidence type="ECO:0000313" key="1">
    <source>
        <dbReference type="EMBL" id="JAH19992.1"/>
    </source>
</evidence>
<dbReference type="EMBL" id="GBXM01088585">
    <property type="protein sequence ID" value="JAH19992.1"/>
    <property type="molecule type" value="Transcribed_RNA"/>
</dbReference>